<dbReference type="Proteomes" id="UP001295684">
    <property type="component" value="Unassembled WGS sequence"/>
</dbReference>
<evidence type="ECO:0000256" key="1">
    <source>
        <dbReference type="SAM" id="MobiDB-lite"/>
    </source>
</evidence>
<feature type="region of interest" description="Disordered" evidence="1">
    <location>
        <begin position="86"/>
        <end position="138"/>
    </location>
</feature>
<dbReference type="AlphaFoldDB" id="A0AAD1U9F6"/>
<organism evidence="2 3">
    <name type="scientific">Euplotes crassus</name>
    <dbReference type="NCBI Taxonomy" id="5936"/>
    <lineage>
        <taxon>Eukaryota</taxon>
        <taxon>Sar</taxon>
        <taxon>Alveolata</taxon>
        <taxon>Ciliophora</taxon>
        <taxon>Intramacronucleata</taxon>
        <taxon>Spirotrichea</taxon>
        <taxon>Hypotrichia</taxon>
        <taxon>Euplotida</taxon>
        <taxon>Euplotidae</taxon>
        <taxon>Moneuplotes</taxon>
    </lineage>
</organism>
<feature type="region of interest" description="Disordered" evidence="1">
    <location>
        <begin position="289"/>
        <end position="315"/>
    </location>
</feature>
<comment type="caution">
    <text evidence="2">The sequence shown here is derived from an EMBL/GenBank/DDBJ whole genome shotgun (WGS) entry which is preliminary data.</text>
</comment>
<feature type="compositionally biased region" description="Polar residues" evidence="1">
    <location>
        <begin position="184"/>
        <end position="194"/>
    </location>
</feature>
<feature type="compositionally biased region" description="Basic residues" evidence="1">
    <location>
        <begin position="204"/>
        <end position="215"/>
    </location>
</feature>
<gene>
    <name evidence="2" type="ORF">ECRASSUSDP1_LOCUS5124</name>
</gene>
<feature type="region of interest" description="Disordered" evidence="1">
    <location>
        <begin position="176"/>
        <end position="215"/>
    </location>
</feature>
<evidence type="ECO:0000313" key="3">
    <source>
        <dbReference type="Proteomes" id="UP001295684"/>
    </source>
</evidence>
<feature type="region of interest" description="Disordered" evidence="1">
    <location>
        <begin position="355"/>
        <end position="415"/>
    </location>
</feature>
<feature type="compositionally biased region" description="Polar residues" evidence="1">
    <location>
        <begin position="123"/>
        <end position="132"/>
    </location>
</feature>
<accession>A0AAD1U9F6</accession>
<dbReference type="EMBL" id="CAMPGE010004935">
    <property type="protein sequence ID" value="CAI2363785.1"/>
    <property type="molecule type" value="Genomic_DNA"/>
</dbReference>
<protein>
    <submittedName>
        <fullName evidence="2">Uncharacterized protein</fullName>
    </submittedName>
</protein>
<keyword evidence="3" id="KW-1185">Reference proteome</keyword>
<sequence>MTSTLQMESTLTTKESQCLSEIGKCKGCFQEVLKKFTKQRQSSLMKLEKQKDESLKRIRDMSRDLNINNKLQKVSFKISSRNKTSLLSSKSPKLRKKSSKKQIIATSKMVSRDVKKRKDSSKLGNNYHSVDSNPKLCSKGIDQCNSRKTYKTKHILSKERKQKNTSCIEKKYSSKDLKTKGHQKASSTVTISINDSHKPDVRKKLGKSNNKKSRKALFKVSSNTASMDKHKFNDSCIKGHNYLVFKRSSQEESSNLKLSSLQAQLEQKKIMKSRKKFNSQEKSLKVRNQKDMKSHYMKPRSKRMKAISSKVSPANREATKNLKGLKLKKLKNKDSQRSPCALKIGFKCRPFLESDRSGKENAKYQPKRVRRNRDDRKKQTEGKKLHKLCDHSVEGNKKQRNHPLSHKTSQAFSPHRALINLTGNCLK</sequence>
<feature type="compositionally biased region" description="Basic residues" evidence="1">
    <location>
        <begin position="295"/>
        <end position="305"/>
    </location>
</feature>
<name>A0AAD1U9F6_EUPCR</name>
<reference evidence="2" key="1">
    <citation type="submission" date="2023-07" db="EMBL/GenBank/DDBJ databases">
        <authorList>
            <consortium name="AG Swart"/>
            <person name="Singh M."/>
            <person name="Singh A."/>
            <person name="Seah K."/>
            <person name="Emmerich C."/>
        </authorList>
    </citation>
    <scope>NUCLEOTIDE SEQUENCE</scope>
    <source>
        <strain evidence="2">DP1</strain>
    </source>
</reference>
<feature type="compositionally biased region" description="Basic and acidic residues" evidence="1">
    <location>
        <begin position="372"/>
        <end position="397"/>
    </location>
</feature>
<evidence type="ECO:0000313" key="2">
    <source>
        <dbReference type="EMBL" id="CAI2363785.1"/>
    </source>
</evidence>
<proteinExistence type="predicted"/>